<keyword evidence="10" id="KW-0548">Nucleotidyltransferase</keyword>
<keyword evidence="3 8" id="KW-0479">Metal-binding</keyword>
<keyword evidence="5 8" id="KW-0460">Magnesium</keyword>
<evidence type="ECO:0000259" key="9">
    <source>
        <dbReference type="Pfam" id="PF12804"/>
    </source>
</evidence>
<keyword evidence="2 8" id="KW-0808">Transferase</keyword>
<name>A0ABV8V977_9GAMM</name>
<feature type="binding site" evidence="8">
    <location>
        <position position="110"/>
    </location>
    <ligand>
        <name>Mg(2+)</name>
        <dbReference type="ChEBI" id="CHEBI:18420"/>
    </ligand>
</feature>
<comment type="function">
    <text evidence="8">Transfers a GMP moiety from GTP to Mo-molybdopterin (Mo-MPT) cofactor (Moco or molybdenum cofactor) to form Mo-molybdopterin guanine dinucleotide (Mo-MGD) cofactor.</text>
</comment>
<protein>
    <recommendedName>
        <fullName evidence="8">Molybdenum cofactor guanylyltransferase</fullName>
        <shortName evidence="8">MoCo guanylyltransferase</shortName>
        <ecNumber evidence="8">2.7.7.77</ecNumber>
    </recommendedName>
    <alternativeName>
        <fullName evidence="8">GTP:molybdopterin guanylyltransferase</fullName>
    </alternativeName>
    <alternativeName>
        <fullName evidence="8">Mo-MPT guanylyltransferase</fullName>
    </alternativeName>
    <alternativeName>
        <fullName evidence="8">Molybdopterin guanylyltransferase</fullName>
    </alternativeName>
    <alternativeName>
        <fullName evidence="8">Molybdopterin-guanine dinucleotide synthase</fullName>
        <shortName evidence="8">MGD synthase</shortName>
    </alternativeName>
</protein>
<dbReference type="InterPro" id="IPR029044">
    <property type="entry name" value="Nucleotide-diphossugar_trans"/>
</dbReference>
<keyword evidence="4 8" id="KW-0547">Nucleotide-binding</keyword>
<evidence type="ECO:0000256" key="1">
    <source>
        <dbReference type="ARBA" id="ARBA00022490"/>
    </source>
</evidence>
<keyword evidence="1 8" id="KW-0963">Cytoplasm</keyword>
<evidence type="ECO:0000256" key="6">
    <source>
        <dbReference type="ARBA" id="ARBA00023134"/>
    </source>
</evidence>
<dbReference type="CDD" id="cd02503">
    <property type="entry name" value="MobA"/>
    <property type="match status" value="1"/>
</dbReference>
<evidence type="ECO:0000256" key="2">
    <source>
        <dbReference type="ARBA" id="ARBA00022679"/>
    </source>
</evidence>
<dbReference type="PANTHER" id="PTHR19136:SF81">
    <property type="entry name" value="MOLYBDENUM COFACTOR GUANYLYLTRANSFERASE"/>
    <property type="match status" value="1"/>
</dbReference>
<evidence type="ECO:0000313" key="11">
    <source>
        <dbReference type="Proteomes" id="UP001595840"/>
    </source>
</evidence>
<sequence length="210" mass="22810">MKALKKENIAGLIVAGGQGLRMGKTDKCLLNLDNKTLLQCCVDRLSPQVNVLALNANGQLDRFNDALKTLALMPMLPDMPPSAGPISGIIAGLTWLQQQPEQWLVTIAADTPFFPLDLVTRLSQGLGVKTPLAVASDSHGMHPLFGLWHKDLLPRLQQALAQDQCRLQQLINELGGIQVDFSGCGPEAFFNINTPEDWARAQAQHALTAK</sequence>
<evidence type="ECO:0000256" key="7">
    <source>
        <dbReference type="ARBA" id="ARBA00023150"/>
    </source>
</evidence>
<comment type="catalytic activity">
    <reaction evidence="8">
        <text>Mo-molybdopterin + GTP + H(+) = Mo-molybdopterin guanine dinucleotide + diphosphate</text>
        <dbReference type="Rhea" id="RHEA:34243"/>
        <dbReference type="ChEBI" id="CHEBI:15378"/>
        <dbReference type="ChEBI" id="CHEBI:33019"/>
        <dbReference type="ChEBI" id="CHEBI:37565"/>
        <dbReference type="ChEBI" id="CHEBI:71302"/>
        <dbReference type="ChEBI" id="CHEBI:71310"/>
        <dbReference type="EC" id="2.7.7.77"/>
    </reaction>
</comment>
<dbReference type="RefSeq" id="WP_290261669.1">
    <property type="nucleotide sequence ID" value="NZ_JAUFQG010000004.1"/>
</dbReference>
<evidence type="ECO:0000256" key="8">
    <source>
        <dbReference type="HAMAP-Rule" id="MF_00316"/>
    </source>
</evidence>
<keyword evidence="11" id="KW-1185">Reference proteome</keyword>
<feature type="binding site" evidence="8">
    <location>
        <position position="78"/>
    </location>
    <ligand>
        <name>GTP</name>
        <dbReference type="ChEBI" id="CHEBI:37565"/>
    </ligand>
</feature>
<dbReference type="NCBIfam" id="TIGR02665">
    <property type="entry name" value="molyb_mobA"/>
    <property type="match status" value="1"/>
</dbReference>
<keyword evidence="6 8" id="KW-0342">GTP-binding</keyword>
<feature type="binding site" evidence="8">
    <location>
        <position position="110"/>
    </location>
    <ligand>
        <name>GTP</name>
        <dbReference type="ChEBI" id="CHEBI:37565"/>
    </ligand>
</feature>
<comment type="subcellular location">
    <subcellularLocation>
        <location evidence="8">Cytoplasm</location>
    </subcellularLocation>
</comment>
<comment type="cofactor">
    <cofactor evidence="8">
        <name>Mg(2+)</name>
        <dbReference type="ChEBI" id="CHEBI:18420"/>
    </cofactor>
</comment>
<organism evidence="10 11">
    <name type="scientific">Simiduia curdlanivorans</name>
    <dbReference type="NCBI Taxonomy" id="1492769"/>
    <lineage>
        <taxon>Bacteria</taxon>
        <taxon>Pseudomonadati</taxon>
        <taxon>Pseudomonadota</taxon>
        <taxon>Gammaproteobacteria</taxon>
        <taxon>Cellvibrionales</taxon>
        <taxon>Cellvibrionaceae</taxon>
        <taxon>Simiduia</taxon>
    </lineage>
</organism>
<accession>A0ABV8V977</accession>
<evidence type="ECO:0000256" key="4">
    <source>
        <dbReference type="ARBA" id="ARBA00022741"/>
    </source>
</evidence>
<feature type="binding site" evidence="8">
    <location>
        <position position="55"/>
    </location>
    <ligand>
        <name>GTP</name>
        <dbReference type="ChEBI" id="CHEBI:37565"/>
    </ligand>
</feature>
<dbReference type="EMBL" id="JBHSCX010000020">
    <property type="protein sequence ID" value="MFC4363692.1"/>
    <property type="molecule type" value="Genomic_DNA"/>
</dbReference>
<keyword evidence="7 8" id="KW-0501">Molybdenum cofactor biosynthesis</keyword>
<dbReference type="InterPro" id="IPR025877">
    <property type="entry name" value="MobA-like_NTP_Trfase"/>
</dbReference>
<comment type="similarity">
    <text evidence="8">Belongs to the MobA family.</text>
</comment>
<dbReference type="Proteomes" id="UP001595840">
    <property type="component" value="Unassembled WGS sequence"/>
</dbReference>
<gene>
    <name evidence="8 10" type="primary">mobA</name>
    <name evidence="10" type="ORF">ACFOX3_15360</name>
</gene>
<dbReference type="InterPro" id="IPR013482">
    <property type="entry name" value="Molybde_CF_guanTrfase"/>
</dbReference>
<reference evidence="11" key="1">
    <citation type="journal article" date="2019" name="Int. J. Syst. Evol. Microbiol.">
        <title>The Global Catalogue of Microorganisms (GCM) 10K type strain sequencing project: providing services to taxonomists for standard genome sequencing and annotation.</title>
        <authorList>
            <consortium name="The Broad Institute Genomics Platform"/>
            <consortium name="The Broad Institute Genome Sequencing Center for Infectious Disease"/>
            <person name="Wu L."/>
            <person name="Ma J."/>
        </authorList>
    </citation>
    <scope>NUCLEOTIDE SEQUENCE [LARGE SCALE GENOMIC DNA]</scope>
    <source>
        <strain evidence="11">CECT 8570</strain>
    </source>
</reference>
<dbReference type="GO" id="GO:0061603">
    <property type="term" value="F:molybdenum cofactor guanylyltransferase activity"/>
    <property type="evidence" value="ECO:0007669"/>
    <property type="project" value="UniProtKB-EC"/>
</dbReference>
<comment type="caution">
    <text evidence="10">The sequence shown here is derived from an EMBL/GenBank/DDBJ whole genome shotgun (WGS) entry which is preliminary data.</text>
</comment>
<dbReference type="SUPFAM" id="SSF53448">
    <property type="entry name" value="Nucleotide-diphospho-sugar transferases"/>
    <property type="match status" value="1"/>
</dbReference>
<feature type="binding site" evidence="8">
    <location>
        <begin position="14"/>
        <end position="16"/>
    </location>
    <ligand>
        <name>GTP</name>
        <dbReference type="ChEBI" id="CHEBI:37565"/>
    </ligand>
</feature>
<feature type="domain" description="MobA-like NTP transferase" evidence="9">
    <location>
        <begin position="11"/>
        <end position="172"/>
    </location>
</feature>
<dbReference type="Pfam" id="PF12804">
    <property type="entry name" value="NTP_transf_3"/>
    <property type="match status" value="1"/>
</dbReference>
<comment type="domain">
    <text evidence="8">The N-terminal domain determines nucleotide recognition and specific binding, while the C-terminal domain determines the specific binding to the target protein.</text>
</comment>
<dbReference type="PANTHER" id="PTHR19136">
    <property type="entry name" value="MOLYBDENUM COFACTOR GUANYLYLTRANSFERASE"/>
    <property type="match status" value="1"/>
</dbReference>
<evidence type="ECO:0000313" key="10">
    <source>
        <dbReference type="EMBL" id="MFC4363692.1"/>
    </source>
</evidence>
<evidence type="ECO:0000256" key="3">
    <source>
        <dbReference type="ARBA" id="ARBA00022723"/>
    </source>
</evidence>
<feature type="binding site" evidence="8">
    <location>
        <position position="27"/>
    </location>
    <ligand>
        <name>GTP</name>
        <dbReference type="ChEBI" id="CHEBI:37565"/>
    </ligand>
</feature>
<proteinExistence type="inferred from homology"/>
<comment type="subunit">
    <text evidence="8">Monomer.</text>
</comment>
<dbReference type="EC" id="2.7.7.77" evidence="8"/>
<dbReference type="HAMAP" id="MF_00316">
    <property type="entry name" value="MobA"/>
    <property type="match status" value="1"/>
</dbReference>
<evidence type="ECO:0000256" key="5">
    <source>
        <dbReference type="ARBA" id="ARBA00022842"/>
    </source>
</evidence>
<dbReference type="Gene3D" id="3.90.550.10">
    <property type="entry name" value="Spore Coat Polysaccharide Biosynthesis Protein SpsA, Chain A"/>
    <property type="match status" value="1"/>
</dbReference>